<keyword evidence="3" id="KW-1185">Reference proteome</keyword>
<dbReference type="EMBL" id="NJCX01000055">
    <property type="protein sequence ID" value="PHM68017.1"/>
    <property type="molecule type" value="Genomic_DNA"/>
</dbReference>
<organism evidence="2 3">
    <name type="scientific">Xenorhabdus kozodoii</name>
    <dbReference type="NCBI Taxonomy" id="351676"/>
    <lineage>
        <taxon>Bacteria</taxon>
        <taxon>Pseudomonadati</taxon>
        <taxon>Pseudomonadota</taxon>
        <taxon>Gammaproteobacteria</taxon>
        <taxon>Enterobacterales</taxon>
        <taxon>Morganellaceae</taxon>
        <taxon>Xenorhabdus</taxon>
    </lineage>
</organism>
<sequence>MEKSLQHGGHKVDRRDMTAFYLLQQIMRLFMAAGASHHQLGAKHQGQEEFPDRHIKTERRFL</sequence>
<dbReference type="Proteomes" id="UP000221101">
    <property type="component" value="Unassembled WGS sequence"/>
</dbReference>
<feature type="compositionally biased region" description="Basic and acidic residues" evidence="1">
    <location>
        <begin position="45"/>
        <end position="62"/>
    </location>
</feature>
<name>A0A2D0KXT8_9GAMM</name>
<evidence type="ECO:0000313" key="3">
    <source>
        <dbReference type="Proteomes" id="UP000221101"/>
    </source>
</evidence>
<reference evidence="2 3" key="1">
    <citation type="journal article" date="2017" name="Nat. Microbiol.">
        <title>Natural product diversity associated with the nematode symbionts Photorhabdus and Xenorhabdus.</title>
        <authorList>
            <person name="Tobias N.J."/>
            <person name="Wolff H."/>
            <person name="Djahanschiri B."/>
            <person name="Grundmann F."/>
            <person name="Kronenwerth M."/>
            <person name="Shi Y.M."/>
            <person name="Simonyi S."/>
            <person name="Grun P."/>
            <person name="Shapiro-Ilan D."/>
            <person name="Pidot S.J."/>
            <person name="Stinear T.P."/>
            <person name="Ebersberger I."/>
            <person name="Bode H.B."/>
        </authorList>
    </citation>
    <scope>NUCLEOTIDE SEQUENCE [LARGE SCALE GENOMIC DNA]</scope>
    <source>
        <strain evidence="2 3">DSM 17907</strain>
    </source>
</reference>
<proteinExistence type="predicted"/>
<protein>
    <submittedName>
        <fullName evidence="2">Uncharacterized protein</fullName>
    </submittedName>
</protein>
<gene>
    <name evidence="2" type="ORF">Xkoz_03773</name>
</gene>
<evidence type="ECO:0000256" key="1">
    <source>
        <dbReference type="SAM" id="MobiDB-lite"/>
    </source>
</evidence>
<feature type="region of interest" description="Disordered" evidence="1">
    <location>
        <begin position="42"/>
        <end position="62"/>
    </location>
</feature>
<comment type="caution">
    <text evidence="2">The sequence shown here is derived from an EMBL/GenBank/DDBJ whole genome shotgun (WGS) entry which is preliminary data.</text>
</comment>
<accession>A0A2D0KXT8</accession>
<dbReference type="AlphaFoldDB" id="A0A2D0KXT8"/>
<evidence type="ECO:0000313" key="2">
    <source>
        <dbReference type="EMBL" id="PHM68017.1"/>
    </source>
</evidence>